<sequence>MYVAKRALAPLIFHDKFFKKKLGKTLESQNRSEYNVVKVKDSQSQD</sequence>
<keyword evidence="2" id="KW-1185">Reference proteome</keyword>
<reference evidence="1" key="1">
    <citation type="journal article" date="2014" name="Int. J. Syst. Evol. Microbiol.">
        <title>Complete genome sequence of Corynebacterium casei LMG S-19264T (=DSM 44701T), isolated from a smear-ripened cheese.</title>
        <authorList>
            <consortium name="US DOE Joint Genome Institute (JGI-PGF)"/>
            <person name="Walter F."/>
            <person name="Albersmeier A."/>
            <person name="Kalinowski J."/>
            <person name="Ruckert C."/>
        </authorList>
    </citation>
    <scope>NUCLEOTIDE SEQUENCE</scope>
    <source>
        <strain evidence="1">JCM 17251</strain>
    </source>
</reference>
<dbReference type="AlphaFoldDB" id="A0A918D0E4"/>
<dbReference type="Proteomes" id="UP000624041">
    <property type="component" value="Unassembled WGS sequence"/>
</dbReference>
<evidence type="ECO:0000313" key="1">
    <source>
        <dbReference type="EMBL" id="GGN53970.1"/>
    </source>
</evidence>
<name>A0A918D0E4_9BACI</name>
<protein>
    <submittedName>
        <fullName evidence="1">Uncharacterized protein</fullName>
    </submittedName>
</protein>
<gene>
    <name evidence="1" type="ORF">GCM10007971_11040</name>
</gene>
<dbReference type="EMBL" id="BMOS01000006">
    <property type="protein sequence ID" value="GGN53970.1"/>
    <property type="molecule type" value="Genomic_DNA"/>
</dbReference>
<evidence type="ECO:0000313" key="2">
    <source>
        <dbReference type="Proteomes" id="UP000624041"/>
    </source>
</evidence>
<reference evidence="1" key="2">
    <citation type="submission" date="2020-09" db="EMBL/GenBank/DDBJ databases">
        <authorList>
            <person name="Sun Q."/>
            <person name="Ohkuma M."/>
        </authorList>
    </citation>
    <scope>NUCLEOTIDE SEQUENCE</scope>
    <source>
        <strain evidence="1">JCM 17251</strain>
    </source>
</reference>
<organism evidence="1 2">
    <name type="scientific">Oceanobacillus indicireducens</name>
    <dbReference type="NCBI Taxonomy" id="1004261"/>
    <lineage>
        <taxon>Bacteria</taxon>
        <taxon>Bacillati</taxon>
        <taxon>Bacillota</taxon>
        <taxon>Bacilli</taxon>
        <taxon>Bacillales</taxon>
        <taxon>Bacillaceae</taxon>
        <taxon>Oceanobacillus</taxon>
    </lineage>
</organism>
<accession>A0A918D0E4</accession>
<comment type="caution">
    <text evidence="1">The sequence shown here is derived from an EMBL/GenBank/DDBJ whole genome shotgun (WGS) entry which is preliminary data.</text>
</comment>
<proteinExistence type="predicted"/>